<dbReference type="AlphaFoldDB" id="A0A4R3LWM6"/>
<protein>
    <submittedName>
        <fullName evidence="1">Uncharacterized protein</fullName>
    </submittedName>
</protein>
<comment type="caution">
    <text evidence="1">The sequence shown here is derived from an EMBL/GenBank/DDBJ whole genome shotgun (WGS) entry which is preliminary data.</text>
</comment>
<dbReference type="EMBL" id="SMAJ01000016">
    <property type="protein sequence ID" value="TCT03065.1"/>
    <property type="molecule type" value="Genomic_DNA"/>
</dbReference>
<evidence type="ECO:0000313" key="2">
    <source>
        <dbReference type="Proteomes" id="UP000295525"/>
    </source>
</evidence>
<keyword evidence="2" id="KW-1185">Reference proteome</keyword>
<name>A0A4R3LWM6_9BURK</name>
<organism evidence="1 2">
    <name type="scientific">Paralcaligenes ureilyticus</name>
    <dbReference type="NCBI Taxonomy" id="627131"/>
    <lineage>
        <taxon>Bacteria</taxon>
        <taxon>Pseudomonadati</taxon>
        <taxon>Pseudomonadota</taxon>
        <taxon>Betaproteobacteria</taxon>
        <taxon>Burkholderiales</taxon>
        <taxon>Alcaligenaceae</taxon>
        <taxon>Paralcaligenes</taxon>
    </lineage>
</organism>
<sequence length="41" mass="4418">MELALHNLLFGFSIALQPEHQCRVSWNIAVAGGGSTDDVYG</sequence>
<accession>A0A4R3LWM6</accession>
<gene>
    <name evidence="1" type="ORF">EDC26_11632</name>
</gene>
<evidence type="ECO:0000313" key="1">
    <source>
        <dbReference type="EMBL" id="TCT03065.1"/>
    </source>
</evidence>
<dbReference type="Proteomes" id="UP000295525">
    <property type="component" value="Unassembled WGS sequence"/>
</dbReference>
<reference evidence="1 2" key="1">
    <citation type="submission" date="2019-03" db="EMBL/GenBank/DDBJ databases">
        <title>Genomic Encyclopedia of Type Strains, Phase IV (KMG-IV): sequencing the most valuable type-strain genomes for metagenomic binning, comparative biology and taxonomic classification.</title>
        <authorList>
            <person name="Goeker M."/>
        </authorList>
    </citation>
    <scope>NUCLEOTIDE SEQUENCE [LARGE SCALE GENOMIC DNA]</scope>
    <source>
        <strain evidence="1 2">DSM 24591</strain>
    </source>
</reference>
<proteinExistence type="predicted"/>